<keyword evidence="6" id="KW-0325">Glycoprotein</keyword>
<proteinExistence type="predicted"/>
<name>A0A9N8DG98_9STRA</name>
<dbReference type="GO" id="GO:0042285">
    <property type="term" value="F:xylosyltransferase activity"/>
    <property type="evidence" value="ECO:0007669"/>
    <property type="project" value="TreeGrafter"/>
</dbReference>
<dbReference type="InterPro" id="IPR029044">
    <property type="entry name" value="Nucleotide-diphossugar_trans"/>
</dbReference>
<organism evidence="8 9">
    <name type="scientific">Seminavis robusta</name>
    <dbReference type="NCBI Taxonomy" id="568900"/>
    <lineage>
        <taxon>Eukaryota</taxon>
        <taxon>Sar</taxon>
        <taxon>Stramenopiles</taxon>
        <taxon>Ochrophyta</taxon>
        <taxon>Bacillariophyta</taxon>
        <taxon>Bacillariophyceae</taxon>
        <taxon>Bacillariophycidae</taxon>
        <taxon>Naviculales</taxon>
        <taxon>Naviculaceae</taxon>
        <taxon>Seminavis</taxon>
    </lineage>
</organism>
<gene>
    <name evidence="8" type="ORF">SEMRO_54_G031730.1</name>
</gene>
<dbReference type="Gene3D" id="3.90.550.10">
    <property type="entry name" value="Spore Coat Polysaccharide Biosynthesis Protein SpsA, Chain A"/>
    <property type="match status" value="1"/>
</dbReference>
<evidence type="ECO:0000256" key="5">
    <source>
        <dbReference type="ARBA" id="ARBA00023136"/>
    </source>
</evidence>
<sequence length="365" mass="42026">MRKSNAAYVIRSLVIINTFWLLFFSNSCSPNFFLVLLSNRRSLDTLSTSISNTLGNVIGDDLLQDNAPPQNLTFFKKFEGLPVCQDLSEDDTVHIDVSLVTQTSFERLGVMKDICQRWTGPISLVVAEGAQNMTRPELYDTLSEYGCQEDLVTASLYTEPFLRKKYPVNILRNMALRQARTSHALYIDIDLIPSKDLYENILYHKEQLRMNPKDAIVVPAFQLNETPECEEEEALVGEECSEILHELLPETKEELLKQYGHPFEEPESESFLGYGKNKISWMWQFQRSGYRLFRLGSGFTIHYPHPESKSKYSWAYTKKKVGRNNLDVEQIAAAFRSFLQAEVPDQGTLPYCEKYESSYFHEVES</sequence>
<dbReference type="GO" id="GO:0035269">
    <property type="term" value="P:protein O-linked glycosylation via mannose"/>
    <property type="evidence" value="ECO:0007669"/>
    <property type="project" value="TreeGrafter"/>
</dbReference>
<evidence type="ECO:0000256" key="4">
    <source>
        <dbReference type="ARBA" id="ARBA00022989"/>
    </source>
</evidence>
<dbReference type="GO" id="GO:0016020">
    <property type="term" value="C:membrane"/>
    <property type="evidence" value="ECO:0007669"/>
    <property type="project" value="UniProtKB-SubCell"/>
</dbReference>
<keyword evidence="2 7" id="KW-0812">Transmembrane</keyword>
<dbReference type="Proteomes" id="UP001153069">
    <property type="component" value="Unassembled WGS sequence"/>
</dbReference>
<feature type="transmembrane region" description="Helical" evidence="7">
    <location>
        <begin position="12"/>
        <end position="37"/>
    </location>
</feature>
<keyword evidence="4 7" id="KW-1133">Transmembrane helix</keyword>
<accession>A0A9N8DG98</accession>
<evidence type="ECO:0000256" key="7">
    <source>
        <dbReference type="SAM" id="Phobius"/>
    </source>
</evidence>
<dbReference type="GO" id="GO:0015020">
    <property type="term" value="F:glucuronosyltransferase activity"/>
    <property type="evidence" value="ECO:0007669"/>
    <property type="project" value="TreeGrafter"/>
</dbReference>
<dbReference type="EMBL" id="CAICTM010000053">
    <property type="protein sequence ID" value="CAB9499114.1"/>
    <property type="molecule type" value="Genomic_DNA"/>
</dbReference>
<evidence type="ECO:0000313" key="9">
    <source>
        <dbReference type="Proteomes" id="UP001153069"/>
    </source>
</evidence>
<dbReference type="PANTHER" id="PTHR12270:SF52">
    <property type="entry name" value="GLYCOSYLTRANSFERASE-LIKE PROTEIN GNT13-RELATED"/>
    <property type="match status" value="1"/>
</dbReference>
<protein>
    <submittedName>
        <fullName evidence="8">Xylosyl- and glucuronyltransferase 2</fullName>
    </submittedName>
</protein>
<comment type="subcellular location">
    <subcellularLocation>
        <location evidence="1">Membrane</location>
        <topology evidence="1">Single-pass type II membrane protein</topology>
    </subcellularLocation>
</comment>
<dbReference type="InterPro" id="IPR051292">
    <property type="entry name" value="Xyl/GlcA_transferase"/>
</dbReference>
<keyword evidence="3" id="KW-0735">Signal-anchor</keyword>
<evidence type="ECO:0000256" key="1">
    <source>
        <dbReference type="ARBA" id="ARBA00004606"/>
    </source>
</evidence>
<dbReference type="AlphaFoldDB" id="A0A9N8DG98"/>
<keyword evidence="9" id="KW-1185">Reference proteome</keyword>
<comment type="caution">
    <text evidence="8">The sequence shown here is derived from an EMBL/GenBank/DDBJ whole genome shotgun (WGS) entry which is preliminary data.</text>
</comment>
<reference evidence="8" key="1">
    <citation type="submission" date="2020-06" db="EMBL/GenBank/DDBJ databases">
        <authorList>
            <consortium name="Plant Systems Biology data submission"/>
        </authorList>
    </citation>
    <scope>NUCLEOTIDE SEQUENCE</scope>
    <source>
        <strain evidence="8">D6</strain>
    </source>
</reference>
<dbReference type="SUPFAM" id="SSF53448">
    <property type="entry name" value="Nucleotide-diphospho-sugar transferases"/>
    <property type="match status" value="1"/>
</dbReference>
<evidence type="ECO:0000256" key="2">
    <source>
        <dbReference type="ARBA" id="ARBA00022692"/>
    </source>
</evidence>
<evidence type="ECO:0000256" key="6">
    <source>
        <dbReference type="ARBA" id="ARBA00023180"/>
    </source>
</evidence>
<dbReference type="OrthoDB" id="205012at2759"/>
<evidence type="ECO:0000313" key="8">
    <source>
        <dbReference type="EMBL" id="CAB9499114.1"/>
    </source>
</evidence>
<keyword evidence="5 7" id="KW-0472">Membrane</keyword>
<dbReference type="PANTHER" id="PTHR12270">
    <property type="entry name" value="GLYCOSYLTRANSFERASE-RELATED"/>
    <property type="match status" value="1"/>
</dbReference>
<dbReference type="Pfam" id="PF13896">
    <property type="entry name" value="Glyco_transf_49"/>
    <property type="match status" value="1"/>
</dbReference>
<evidence type="ECO:0000256" key="3">
    <source>
        <dbReference type="ARBA" id="ARBA00022968"/>
    </source>
</evidence>